<proteinExistence type="predicted"/>
<evidence type="ECO:0000313" key="2">
    <source>
        <dbReference type="EMBL" id="ESL04454.1"/>
    </source>
</evidence>
<dbReference type="OrthoDB" id="9778777at2"/>
<keyword evidence="3" id="KW-1185">Reference proteome</keyword>
<feature type="chain" id="PRO_5039724512" evidence="1">
    <location>
        <begin position="25"/>
        <end position="379"/>
    </location>
</feature>
<dbReference type="HOGENOM" id="CLU_728994_0_0_9"/>
<feature type="signal peptide" evidence="1">
    <location>
        <begin position="1"/>
        <end position="24"/>
    </location>
</feature>
<dbReference type="EMBL" id="ACIL03000003">
    <property type="protein sequence ID" value="ESL04454.1"/>
    <property type="molecule type" value="Genomic_DNA"/>
</dbReference>
<accession>V2XQH8</accession>
<organism evidence="2 3">
    <name type="scientific">Catonella morbi ATCC 51271</name>
    <dbReference type="NCBI Taxonomy" id="592026"/>
    <lineage>
        <taxon>Bacteria</taxon>
        <taxon>Bacillati</taxon>
        <taxon>Bacillota</taxon>
        <taxon>Clostridia</taxon>
        <taxon>Lachnospirales</taxon>
        <taxon>Lachnospiraceae</taxon>
        <taxon>Catonella</taxon>
    </lineage>
</organism>
<sequence length="379" mass="45259">MKKKFIIVLLAFILLSSTKIPTYAGAQKDPYKYNNKFLLWNAKEHKPVILPEVESFAKDLSKTLKGNVKIFFVPDMDIRGEYFDHPFIQYSVKVESEKPEKYNYYTDLIFTRNRKLNQVNLSIWLNNKVTKKVAKQNETKIFDLIKHHFKEDVANAFKFKNPINRKDKKFQKELQNKRWLPVVDRQEHLISYNIHKMQAEEDFDNFNMKKYLNADILYNEYIKPEMTKYNLFNNFKNFKEYYKEVEFPEFTSEDTGIYDASDGAWLKLDTADTELRFRANAGKNGNPAFYCKFDLNVINKKRISLIFGNDIADKIYEFKDNNKDKTDIKMKNGLILHVYRMDDSNKVKVYTKITDKNKNLRSNEGEFLEEIKYKHRKEN</sequence>
<gene>
    <name evidence="2" type="ORF">GCWU0000282_000168</name>
</gene>
<keyword evidence="1" id="KW-0732">Signal</keyword>
<comment type="caution">
    <text evidence="2">The sequence shown here is derived from an EMBL/GenBank/DDBJ whole genome shotgun (WGS) entry which is preliminary data.</text>
</comment>
<evidence type="ECO:0000313" key="3">
    <source>
        <dbReference type="Proteomes" id="UP000018227"/>
    </source>
</evidence>
<reference evidence="2 3" key="1">
    <citation type="submission" date="2013-06" db="EMBL/GenBank/DDBJ databases">
        <authorList>
            <person name="Weinstock G."/>
            <person name="Sodergren E."/>
            <person name="Clifton S."/>
            <person name="Fulton L."/>
            <person name="Fulton B."/>
            <person name="Courtney L."/>
            <person name="Fronick C."/>
            <person name="Harrison M."/>
            <person name="Strong C."/>
            <person name="Farmer C."/>
            <person name="Delahaunty K."/>
            <person name="Markovic C."/>
            <person name="Hall O."/>
            <person name="Minx P."/>
            <person name="Tomlinson C."/>
            <person name="Mitreva M."/>
            <person name="Nelson J."/>
            <person name="Hou S."/>
            <person name="Wollam A."/>
            <person name="Pepin K.H."/>
            <person name="Johnson M."/>
            <person name="Bhonagiri V."/>
            <person name="Nash W.E."/>
            <person name="Warren W."/>
            <person name="Chinwalla A."/>
            <person name="Mardis E.R."/>
            <person name="Wilson R.K."/>
        </authorList>
    </citation>
    <scope>NUCLEOTIDE SEQUENCE [LARGE SCALE GENOMIC DNA]</scope>
    <source>
        <strain evidence="2 3">ATCC 51271</strain>
    </source>
</reference>
<dbReference type="STRING" id="592026.GCWU0000282_000168"/>
<evidence type="ECO:0000256" key="1">
    <source>
        <dbReference type="SAM" id="SignalP"/>
    </source>
</evidence>
<name>V2XQH8_9FIRM</name>
<dbReference type="Proteomes" id="UP000018227">
    <property type="component" value="Unassembled WGS sequence"/>
</dbReference>
<protein>
    <submittedName>
        <fullName evidence="2">Uncharacterized protein</fullName>
    </submittedName>
</protein>
<dbReference type="RefSeq" id="WP_023353072.1">
    <property type="nucleotide sequence ID" value="NZ_KI535366.1"/>
</dbReference>
<dbReference type="AlphaFoldDB" id="V2XQH8"/>